<dbReference type="EnsemblPlants" id="HORVU.MOREX.r3.5HG0527220.1">
    <property type="protein sequence ID" value="HORVU.MOREX.r3.5HG0527220.1"/>
    <property type="gene ID" value="HORVU.MOREX.r3.5HG0527220"/>
</dbReference>
<dbReference type="InterPro" id="IPR001623">
    <property type="entry name" value="DnaJ_domain"/>
</dbReference>
<dbReference type="RefSeq" id="XP_044949628.1">
    <property type="nucleotide sequence ID" value="XM_045093693.1"/>
</dbReference>
<reference evidence="2" key="3">
    <citation type="submission" date="2022-01" db="UniProtKB">
        <authorList>
            <consortium name="EnsemblPlants"/>
        </authorList>
    </citation>
    <scope>IDENTIFICATION</scope>
    <source>
        <strain evidence="2">subsp. vulgare</strain>
    </source>
</reference>
<dbReference type="CDD" id="cd06257">
    <property type="entry name" value="DnaJ"/>
    <property type="match status" value="1"/>
</dbReference>
<protein>
    <recommendedName>
        <fullName evidence="1">J domain-containing protein</fullName>
    </recommendedName>
</protein>
<dbReference type="InterPro" id="IPR036869">
    <property type="entry name" value="J_dom_sf"/>
</dbReference>
<dbReference type="PRINTS" id="PR00625">
    <property type="entry name" value="JDOMAIN"/>
</dbReference>
<dbReference type="GO" id="GO:0005783">
    <property type="term" value="C:endoplasmic reticulum"/>
    <property type="evidence" value="ECO:0007669"/>
    <property type="project" value="UniProtKB-ARBA"/>
</dbReference>
<reference evidence="2" key="2">
    <citation type="submission" date="2020-10" db="EMBL/GenBank/DDBJ databases">
        <authorList>
            <person name="Scholz U."/>
            <person name="Mascher M."/>
            <person name="Fiebig A."/>
        </authorList>
    </citation>
    <scope>NUCLEOTIDE SEQUENCE [LARGE SCALE GENOMIC DNA]</scope>
    <source>
        <strain evidence="2">cv. Morex</strain>
    </source>
</reference>
<dbReference type="Gramene" id="HORVU.MOREX.r3.5HG0527220.1">
    <property type="protein sequence ID" value="HORVU.MOREX.r3.5HG0527220.1"/>
    <property type="gene ID" value="HORVU.MOREX.r3.5HG0527220"/>
</dbReference>
<dbReference type="PANTHER" id="PTHR43096:SF61">
    <property type="entry name" value="CHAPERONE DNAJ-DOMAIN SUPERFAMILY PROTEIN"/>
    <property type="match status" value="1"/>
</dbReference>
<dbReference type="Gene3D" id="1.10.287.110">
    <property type="entry name" value="DnaJ domain"/>
    <property type="match status" value="1"/>
</dbReference>
<dbReference type="Pfam" id="PF00226">
    <property type="entry name" value="DnaJ"/>
    <property type="match status" value="1"/>
</dbReference>
<reference evidence="3" key="1">
    <citation type="journal article" date="2012" name="Nature">
        <title>A physical, genetic and functional sequence assembly of the barley genome.</title>
        <authorList>
            <consortium name="The International Barley Genome Sequencing Consortium"/>
            <person name="Mayer K.F."/>
            <person name="Waugh R."/>
            <person name="Brown J.W."/>
            <person name="Schulman A."/>
            <person name="Langridge P."/>
            <person name="Platzer M."/>
            <person name="Fincher G.B."/>
            <person name="Muehlbauer G.J."/>
            <person name="Sato K."/>
            <person name="Close T.J."/>
            <person name="Wise R.P."/>
            <person name="Stein N."/>
        </authorList>
    </citation>
    <scope>NUCLEOTIDE SEQUENCE [LARGE SCALE GENOMIC DNA]</scope>
    <source>
        <strain evidence="3">cv. Morex</strain>
    </source>
</reference>
<evidence type="ECO:0000313" key="2">
    <source>
        <dbReference type="EnsemblPlants" id="HORVU.MOREX.r3.5HG0527220.1"/>
    </source>
</evidence>
<dbReference type="PANTHER" id="PTHR43096">
    <property type="entry name" value="DNAJ HOMOLOG 1, MITOCHONDRIAL-RELATED"/>
    <property type="match status" value="1"/>
</dbReference>
<organism evidence="2 3">
    <name type="scientific">Hordeum vulgare subsp. vulgare</name>
    <name type="common">Domesticated barley</name>
    <dbReference type="NCBI Taxonomy" id="112509"/>
    <lineage>
        <taxon>Eukaryota</taxon>
        <taxon>Viridiplantae</taxon>
        <taxon>Streptophyta</taxon>
        <taxon>Embryophyta</taxon>
        <taxon>Tracheophyta</taxon>
        <taxon>Spermatophyta</taxon>
        <taxon>Magnoliopsida</taxon>
        <taxon>Liliopsida</taxon>
        <taxon>Poales</taxon>
        <taxon>Poaceae</taxon>
        <taxon>BOP clade</taxon>
        <taxon>Pooideae</taxon>
        <taxon>Triticodae</taxon>
        <taxon>Triticeae</taxon>
        <taxon>Hordeinae</taxon>
        <taxon>Hordeum</taxon>
    </lineage>
</organism>
<evidence type="ECO:0000313" key="3">
    <source>
        <dbReference type="Proteomes" id="UP000011116"/>
    </source>
</evidence>
<dbReference type="Gramene" id="HORVU.MOREX.r2.5HG0438500.1">
    <property type="protein sequence ID" value="HORVU.MOREX.r2.5HG0438500.1"/>
    <property type="gene ID" value="HORVU.MOREX.r2.5HG0438500"/>
</dbReference>
<gene>
    <name evidence="2" type="primary">LOC123399272</name>
</gene>
<dbReference type="SMR" id="A0A8I6XMI4"/>
<evidence type="ECO:0000259" key="1">
    <source>
        <dbReference type="PROSITE" id="PS50076"/>
    </source>
</evidence>
<sequence length="179" mass="20364">MAMSAQVAAVAAPRLFLPPSRRLNPSPAPPLLRSGSSSLRWTRRASVRVRAGAGGGGERRRESPYEVLGVTPSASPAEIKRAYRRLALKYHPDVNKEANAHQKFVRIKHAYNTLMNSESRPKHAEEEEEFDWLAVIIEQMEAYHYQDSDDDLDFEWKPEGWEQVFVYSLLIAILIYVLT</sequence>
<proteinExistence type="predicted"/>
<dbReference type="PROSITE" id="PS50076">
    <property type="entry name" value="DNAJ_2"/>
    <property type="match status" value="1"/>
</dbReference>
<dbReference type="SUPFAM" id="SSF46565">
    <property type="entry name" value="Chaperone J-domain"/>
    <property type="match status" value="1"/>
</dbReference>
<dbReference type="Proteomes" id="UP000011116">
    <property type="component" value="Chromosome 5H"/>
</dbReference>
<name>A0A8I6XMI4_HORVV</name>
<dbReference type="SMART" id="SM00271">
    <property type="entry name" value="DnaJ"/>
    <property type="match status" value="1"/>
</dbReference>
<dbReference type="KEGG" id="hvg:123399272"/>
<dbReference type="OrthoDB" id="10250354at2759"/>
<accession>A0A8I6XMI4</accession>
<feature type="domain" description="J" evidence="1">
    <location>
        <begin position="63"/>
        <end position="134"/>
    </location>
</feature>
<dbReference type="AlphaFoldDB" id="A0A8I6XMI4"/>
<dbReference type="GeneID" id="123399272"/>
<keyword evidence="3" id="KW-1185">Reference proteome</keyword>